<dbReference type="Pfam" id="PF07992">
    <property type="entry name" value="Pyr_redox_2"/>
    <property type="match status" value="1"/>
</dbReference>
<sequence length="389" mass="41089">MTTHQRIVVIGAGYAGVMAANRLAGSKELRGKVGVTVINPLADFVERIRLHQMAAGSRESASVPMESVLHPDATLVVGQASRIDPRAHTVHFGDGRTPLHYDFLVYAPGSASQPAPSGSVGYALHDAQSAKRLRPALEQLAPGAVVSVIGGGLTGIEAAAEIAEAHPRLTVRLVSRGQTGADLSDRGRRALLAQLEGIGVHVMAGERVDRSDGQYITLSDGTSLASDCTVWTAGFTAPGLARASGLATDAEGRLLVDSTLACPGFPEIFGAGDAVHAPETVASHLRMSCAMAMPMGAHAADNVIARIRQASPQELSAGFMLRCISLGRRSGLVQPVRADDAPRRLAVSRRVGALVKEQVCRMTLKWIRGERRRSGSYSWPRGPRTVRAQ</sequence>
<dbReference type="InterPro" id="IPR036188">
    <property type="entry name" value="FAD/NAD-bd_sf"/>
</dbReference>
<protein>
    <submittedName>
        <fullName evidence="6">FAD-dependent oxidoreductase</fullName>
    </submittedName>
</protein>
<keyword evidence="2" id="KW-0285">Flavoprotein</keyword>
<dbReference type="SUPFAM" id="SSF51905">
    <property type="entry name" value="FAD/NAD(P)-binding domain"/>
    <property type="match status" value="1"/>
</dbReference>
<evidence type="ECO:0000256" key="1">
    <source>
        <dbReference type="ARBA" id="ARBA00006442"/>
    </source>
</evidence>
<dbReference type="PRINTS" id="PR00411">
    <property type="entry name" value="PNDRDTASEI"/>
</dbReference>
<dbReference type="EMBL" id="CP093326">
    <property type="protein sequence ID" value="UNK46683.1"/>
    <property type="molecule type" value="Genomic_DNA"/>
</dbReference>
<dbReference type="PANTHER" id="PTHR43735:SF3">
    <property type="entry name" value="FERROPTOSIS SUPPRESSOR PROTEIN 1"/>
    <property type="match status" value="1"/>
</dbReference>
<evidence type="ECO:0000259" key="5">
    <source>
        <dbReference type="Pfam" id="PF07992"/>
    </source>
</evidence>
<keyword evidence="7" id="KW-1185">Reference proteome</keyword>
<name>A0ABY3WBY1_9MICC</name>
<keyword evidence="4" id="KW-0560">Oxidoreductase</keyword>
<dbReference type="RefSeq" id="WP_241914639.1">
    <property type="nucleotide sequence ID" value="NZ_CP093326.1"/>
</dbReference>
<evidence type="ECO:0000313" key="6">
    <source>
        <dbReference type="EMBL" id="UNK46683.1"/>
    </source>
</evidence>
<feature type="domain" description="FAD/NAD(P)-binding" evidence="5">
    <location>
        <begin position="6"/>
        <end position="281"/>
    </location>
</feature>
<keyword evidence="3" id="KW-0274">FAD</keyword>
<reference evidence="6 7" key="1">
    <citation type="submission" date="2022-03" db="EMBL/GenBank/DDBJ databases">
        <title>Isotopic signatures of nitrous oxide derived from detoxification processes.</title>
        <authorList>
            <person name="Behrendt U."/>
            <person name="Buchen C."/>
            <person name="Well R."/>
            <person name="Ulrich A."/>
            <person name="Rohe L."/>
            <person name="Kolb S."/>
            <person name="Schloter M."/>
            <person name="Horn M.A."/>
            <person name="Augustin J."/>
        </authorList>
    </citation>
    <scope>NUCLEOTIDE SEQUENCE [LARGE SCALE GENOMIC DNA]</scope>
    <source>
        <strain evidence="6 7">S4-C24</strain>
    </source>
</reference>
<accession>A0ABY3WBY1</accession>
<organism evidence="6 7">
    <name type="scientific">Arthrobacter sulfonylureivorans</name>
    <dbReference type="NCBI Taxonomy" id="2486855"/>
    <lineage>
        <taxon>Bacteria</taxon>
        <taxon>Bacillati</taxon>
        <taxon>Actinomycetota</taxon>
        <taxon>Actinomycetes</taxon>
        <taxon>Micrococcales</taxon>
        <taxon>Micrococcaceae</taxon>
        <taxon>Arthrobacter</taxon>
    </lineage>
</organism>
<proteinExistence type="inferred from homology"/>
<dbReference type="Gene3D" id="3.50.50.100">
    <property type="match status" value="1"/>
</dbReference>
<evidence type="ECO:0000256" key="4">
    <source>
        <dbReference type="ARBA" id="ARBA00023002"/>
    </source>
</evidence>
<gene>
    <name evidence="6" type="ORF">MNQ99_04815</name>
</gene>
<dbReference type="PRINTS" id="PR00368">
    <property type="entry name" value="FADPNR"/>
</dbReference>
<dbReference type="PANTHER" id="PTHR43735">
    <property type="entry name" value="APOPTOSIS-INDUCING FACTOR 1"/>
    <property type="match status" value="1"/>
</dbReference>
<evidence type="ECO:0000256" key="2">
    <source>
        <dbReference type="ARBA" id="ARBA00022630"/>
    </source>
</evidence>
<evidence type="ECO:0000256" key="3">
    <source>
        <dbReference type="ARBA" id="ARBA00022827"/>
    </source>
</evidence>
<dbReference type="InterPro" id="IPR023753">
    <property type="entry name" value="FAD/NAD-binding_dom"/>
</dbReference>
<dbReference type="Proteomes" id="UP000829069">
    <property type="component" value="Chromosome"/>
</dbReference>
<evidence type="ECO:0000313" key="7">
    <source>
        <dbReference type="Proteomes" id="UP000829069"/>
    </source>
</evidence>
<comment type="similarity">
    <text evidence="1">Belongs to the FAD-dependent oxidoreductase family.</text>
</comment>